<dbReference type="EMBL" id="SNVW01000013">
    <property type="protein sequence ID" value="TDN42260.1"/>
    <property type="molecule type" value="Genomic_DNA"/>
</dbReference>
<dbReference type="OrthoDB" id="5242957at2"/>
<comment type="subcellular location">
    <subcellularLocation>
        <location evidence="1">Membrane</location>
        <topology evidence="1">Multi-pass membrane protein</topology>
    </subcellularLocation>
</comment>
<comment type="similarity">
    <text evidence="2">Belongs to the TerC family.</text>
</comment>
<keyword evidence="3 6" id="KW-0812">Transmembrane</keyword>
<evidence type="ECO:0000256" key="3">
    <source>
        <dbReference type="ARBA" id="ARBA00022692"/>
    </source>
</evidence>
<dbReference type="InterPro" id="IPR022369">
    <property type="entry name" value="Integral_membrane_TerC_rswitch"/>
</dbReference>
<feature type="transmembrane region" description="Helical" evidence="6">
    <location>
        <begin position="40"/>
        <end position="61"/>
    </location>
</feature>
<feature type="transmembrane region" description="Helical" evidence="6">
    <location>
        <begin position="132"/>
        <end position="149"/>
    </location>
</feature>
<evidence type="ECO:0000256" key="6">
    <source>
        <dbReference type="SAM" id="Phobius"/>
    </source>
</evidence>
<evidence type="ECO:0000256" key="2">
    <source>
        <dbReference type="ARBA" id="ARBA00007511"/>
    </source>
</evidence>
<reference evidence="7 8" key="1">
    <citation type="submission" date="2019-03" db="EMBL/GenBank/DDBJ databases">
        <title>Genomic analyses of the natural microbiome of Caenorhabditis elegans.</title>
        <authorList>
            <person name="Samuel B."/>
        </authorList>
    </citation>
    <scope>NUCLEOTIDE SEQUENCE [LARGE SCALE GENOMIC DNA]</scope>
    <source>
        <strain evidence="7 8">JUb65</strain>
    </source>
</reference>
<accession>A0A4R6DD21</accession>
<gene>
    <name evidence="7" type="ORF">EDF64_11337</name>
</gene>
<dbReference type="GO" id="GO:0016020">
    <property type="term" value="C:membrane"/>
    <property type="evidence" value="ECO:0007669"/>
    <property type="project" value="UniProtKB-SubCell"/>
</dbReference>
<feature type="transmembrane region" description="Helical" evidence="6">
    <location>
        <begin position="295"/>
        <end position="316"/>
    </location>
</feature>
<dbReference type="InterPro" id="IPR005496">
    <property type="entry name" value="Integral_membrane_TerC"/>
</dbReference>
<organism evidence="7 8">
    <name type="scientific">Curtobacterium flaccumfaciens</name>
    <dbReference type="NCBI Taxonomy" id="2035"/>
    <lineage>
        <taxon>Bacteria</taxon>
        <taxon>Bacillati</taxon>
        <taxon>Actinomycetota</taxon>
        <taxon>Actinomycetes</taxon>
        <taxon>Micrococcales</taxon>
        <taxon>Microbacteriaceae</taxon>
        <taxon>Curtobacterium</taxon>
    </lineage>
</organism>
<dbReference type="Proteomes" id="UP000295764">
    <property type="component" value="Unassembled WGS sequence"/>
</dbReference>
<comment type="caution">
    <text evidence="7">The sequence shown here is derived from an EMBL/GenBank/DDBJ whole genome shotgun (WGS) entry which is preliminary data.</text>
</comment>
<feature type="transmembrane region" description="Helical" evidence="6">
    <location>
        <begin position="257"/>
        <end position="275"/>
    </location>
</feature>
<feature type="transmembrane region" description="Helical" evidence="6">
    <location>
        <begin position="73"/>
        <end position="92"/>
    </location>
</feature>
<dbReference type="Pfam" id="PF03741">
    <property type="entry name" value="TerC"/>
    <property type="match status" value="1"/>
</dbReference>
<dbReference type="PANTHER" id="PTHR30238">
    <property type="entry name" value="MEMBRANE BOUND PREDICTED REDOX MODULATOR"/>
    <property type="match status" value="1"/>
</dbReference>
<dbReference type="RefSeq" id="WP_133520904.1">
    <property type="nucleotide sequence ID" value="NZ_SNVW01000013.1"/>
</dbReference>
<evidence type="ECO:0000313" key="7">
    <source>
        <dbReference type="EMBL" id="TDN42260.1"/>
    </source>
</evidence>
<sequence>MPELPVVFEVGSIIALVVILLADLLIVARRPHVPTLKESGIWVGVYVGLALVFAVAMFFFAGGEPAGQFLAGWLTEYSLSIDNLFVFVIIMARFSVPKKIQQEVLMLGIIIALVLRGIFILVGAQLIENFSWIFYIFGAWLVWTAIQQLRGEDDDEEQKDGFIVRTLRRRVRLTDTFDGMKFRTHHDGVRHFTPLLVVLIAIGTTDLLFALDSIPAIFGITESPFIVFTANVFALMGLRQLYFLLGGLLERLVYLKYGIAFILAFIGVKLVLHALHGNELPFINGGEHIAWAPEIPTWVSLVVIVVAMAVSTVASLGTMRRDPAPADEAPARASD</sequence>
<keyword evidence="4 6" id="KW-1133">Transmembrane helix</keyword>
<evidence type="ECO:0000256" key="5">
    <source>
        <dbReference type="ARBA" id="ARBA00023136"/>
    </source>
</evidence>
<feature type="transmembrane region" description="Helical" evidence="6">
    <location>
        <begin position="192"/>
        <end position="211"/>
    </location>
</feature>
<evidence type="ECO:0000256" key="1">
    <source>
        <dbReference type="ARBA" id="ARBA00004141"/>
    </source>
</evidence>
<evidence type="ECO:0000313" key="8">
    <source>
        <dbReference type="Proteomes" id="UP000295764"/>
    </source>
</evidence>
<dbReference type="AlphaFoldDB" id="A0A4R6DD21"/>
<keyword evidence="5 6" id="KW-0472">Membrane</keyword>
<dbReference type="STRING" id="2035.RU06_04415"/>
<feature type="transmembrane region" description="Helical" evidence="6">
    <location>
        <begin position="104"/>
        <end position="126"/>
    </location>
</feature>
<proteinExistence type="inferred from homology"/>
<feature type="transmembrane region" description="Helical" evidence="6">
    <location>
        <begin position="6"/>
        <end position="28"/>
    </location>
</feature>
<protein>
    <submittedName>
        <fullName evidence="7">Tellurite resistance protein TerC</fullName>
    </submittedName>
</protein>
<dbReference type="PANTHER" id="PTHR30238:SF0">
    <property type="entry name" value="THYLAKOID MEMBRANE PROTEIN TERC, CHLOROPLASTIC"/>
    <property type="match status" value="1"/>
</dbReference>
<name>A0A4R6DD21_9MICO</name>
<feature type="transmembrane region" description="Helical" evidence="6">
    <location>
        <begin position="223"/>
        <end position="245"/>
    </location>
</feature>
<evidence type="ECO:0000256" key="4">
    <source>
        <dbReference type="ARBA" id="ARBA00022989"/>
    </source>
</evidence>
<dbReference type="NCBIfam" id="TIGR03718">
    <property type="entry name" value="R_switched_Alx"/>
    <property type="match status" value="1"/>
</dbReference>